<name>A0ABW4XQ09_9GAMM</name>
<keyword evidence="1" id="KW-0472">Membrane</keyword>
<organism evidence="2 3">
    <name type="scientific">Corallincola platygyrae</name>
    <dbReference type="NCBI Taxonomy" id="1193278"/>
    <lineage>
        <taxon>Bacteria</taxon>
        <taxon>Pseudomonadati</taxon>
        <taxon>Pseudomonadota</taxon>
        <taxon>Gammaproteobacteria</taxon>
        <taxon>Alteromonadales</taxon>
        <taxon>Psychromonadaceae</taxon>
        <taxon>Corallincola</taxon>
    </lineage>
</organism>
<gene>
    <name evidence="2" type="ORF">ACFSJ3_14680</name>
</gene>
<keyword evidence="1" id="KW-1133">Transmembrane helix</keyword>
<feature type="transmembrane region" description="Helical" evidence="1">
    <location>
        <begin position="12"/>
        <end position="31"/>
    </location>
</feature>
<dbReference type="EMBL" id="JBHUHT010000016">
    <property type="protein sequence ID" value="MFD2097239.1"/>
    <property type="molecule type" value="Genomic_DNA"/>
</dbReference>
<sequence>MISNLRNQRGAVLIVGMLLLVAITTTAVVLVSNSQFDLKLSGASSDQSESRQIVAGGVDNVVVQTYEGQLTDQNRKLTNLPDGQDHAIGTSLTNTNATVRVVADASGQVIEDCRPRHKPSELGLIKCRYGRVLAEHRFDAQQTARDSGMDVLIYQYYPDPNQN</sequence>
<protein>
    <recommendedName>
        <fullName evidence="4">Type 4 fimbrial biogenesis protein PilX N-terminal domain-containing protein</fullName>
    </recommendedName>
</protein>
<accession>A0ABW4XQ09</accession>
<evidence type="ECO:0000313" key="2">
    <source>
        <dbReference type="EMBL" id="MFD2097239.1"/>
    </source>
</evidence>
<evidence type="ECO:0000313" key="3">
    <source>
        <dbReference type="Proteomes" id="UP001597380"/>
    </source>
</evidence>
<keyword evidence="1" id="KW-0812">Transmembrane</keyword>
<reference evidence="3" key="1">
    <citation type="journal article" date="2019" name="Int. J. Syst. Evol. Microbiol.">
        <title>The Global Catalogue of Microorganisms (GCM) 10K type strain sequencing project: providing services to taxonomists for standard genome sequencing and annotation.</title>
        <authorList>
            <consortium name="The Broad Institute Genomics Platform"/>
            <consortium name="The Broad Institute Genome Sequencing Center for Infectious Disease"/>
            <person name="Wu L."/>
            <person name="Ma J."/>
        </authorList>
    </citation>
    <scope>NUCLEOTIDE SEQUENCE [LARGE SCALE GENOMIC DNA]</scope>
    <source>
        <strain evidence="3">CGMCC 1.10992</strain>
    </source>
</reference>
<proteinExistence type="predicted"/>
<dbReference type="RefSeq" id="WP_345339839.1">
    <property type="nucleotide sequence ID" value="NZ_BAABLI010000012.1"/>
</dbReference>
<dbReference type="Proteomes" id="UP001597380">
    <property type="component" value="Unassembled WGS sequence"/>
</dbReference>
<evidence type="ECO:0000256" key="1">
    <source>
        <dbReference type="SAM" id="Phobius"/>
    </source>
</evidence>
<keyword evidence="3" id="KW-1185">Reference proteome</keyword>
<evidence type="ECO:0008006" key="4">
    <source>
        <dbReference type="Google" id="ProtNLM"/>
    </source>
</evidence>
<comment type="caution">
    <text evidence="2">The sequence shown here is derived from an EMBL/GenBank/DDBJ whole genome shotgun (WGS) entry which is preliminary data.</text>
</comment>